<dbReference type="Proteomes" id="UP000587527">
    <property type="component" value="Unassembled WGS sequence"/>
</dbReference>
<evidence type="ECO:0000256" key="2">
    <source>
        <dbReference type="SAM" id="SignalP"/>
    </source>
</evidence>
<keyword evidence="2" id="KW-0732">Signal</keyword>
<evidence type="ECO:0000256" key="1">
    <source>
        <dbReference type="SAM" id="MobiDB-lite"/>
    </source>
</evidence>
<dbReference type="RefSeq" id="WP_184845729.1">
    <property type="nucleotide sequence ID" value="NZ_JACHMN010000003.1"/>
</dbReference>
<feature type="compositionally biased region" description="Low complexity" evidence="1">
    <location>
        <begin position="53"/>
        <end position="63"/>
    </location>
</feature>
<name>A0A841C0U1_9ACTN</name>
<dbReference type="EMBL" id="JACHMN010000003">
    <property type="protein sequence ID" value="MBB5873994.1"/>
    <property type="molecule type" value="Genomic_DNA"/>
</dbReference>
<dbReference type="AlphaFoldDB" id="A0A841C0U1"/>
<reference evidence="3 4" key="1">
    <citation type="submission" date="2020-08" db="EMBL/GenBank/DDBJ databases">
        <title>Sequencing the genomes of 1000 actinobacteria strains.</title>
        <authorList>
            <person name="Klenk H.-P."/>
        </authorList>
    </citation>
    <scope>NUCLEOTIDE SEQUENCE [LARGE SCALE GENOMIC DNA]</scope>
    <source>
        <strain evidence="3 4">DSM 45362</strain>
    </source>
</reference>
<dbReference type="PROSITE" id="PS51257">
    <property type="entry name" value="PROKAR_LIPOPROTEIN"/>
    <property type="match status" value="1"/>
</dbReference>
<organism evidence="3 4">
    <name type="scientific">Allocatelliglobosispora scoriae</name>
    <dbReference type="NCBI Taxonomy" id="643052"/>
    <lineage>
        <taxon>Bacteria</taxon>
        <taxon>Bacillati</taxon>
        <taxon>Actinomycetota</taxon>
        <taxon>Actinomycetes</taxon>
        <taxon>Micromonosporales</taxon>
        <taxon>Micromonosporaceae</taxon>
        <taxon>Allocatelliglobosispora</taxon>
    </lineage>
</organism>
<accession>A0A841C0U1</accession>
<proteinExistence type="predicted"/>
<feature type="compositionally biased region" description="Pro residues" evidence="1">
    <location>
        <begin position="42"/>
        <end position="52"/>
    </location>
</feature>
<feature type="signal peptide" evidence="2">
    <location>
        <begin position="1"/>
        <end position="29"/>
    </location>
</feature>
<sequence length="151" mass="15654">MIGSRVLAVLLVLAVAGCGSDLVSPLPVAAPGPSPSTVVTPGPAPSPSPSRPTPTRARPSPSARSACWGAIQHDLDLRTTELALVRSMCFAVGGILRVQGIGPGELTVEPERLVSSNYEAGVVDIRFVRPGTVTVTIPQQGRLYPITVVVR</sequence>
<protein>
    <submittedName>
        <fullName evidence="3">Uncharacterized protein</fullName>
    </submittedName>
</protein>
<keyword evidence="4" id="KW-1185">Reference proteome</keyword>
<evidence type="ECO:0000313" key="3">
    <source>
        <dbReference type="EMBL" id="MBB5873994.1"/>
    </source>
</evidence>
<evidence type="ECO:0000313" key="4">
    <source>
        <dbReference type="Proteomes" id="UP000587527"/>
    </source>
</evidence>
<feature type="region of interest" description="Disordered" evidence="1">
    <location>
        <begin position="30"/>
        <end position="63"/>
    </location>
</feature>
<feature type="chain" id="PRO_5032445306" evidence="2">
    <location>
        <begin position="30"/>
        <end position="151"/>
    </location>
</feature>
<comment type="caution">
    <text evidence="3">The sequence shown here is derived from an EMBL/GenBank/DDBJ whole genome shotgun (WGS) entry which is preliminary data.</text>
</comment>
<gene>
    <name evidence="3" type="ORF">F4553_007428</name>
</gene>